<evidence type="ECO:0000313" key="6">
    <source>
        <dbReference type="Proteomes" id="UP000203229"/>
    </source>
</evidence>
<evidence type="ECO:0000259" key="4">
    <source>
        <dbReference type="SMART" id="SM00927"/>
    </source>
</evidence>
<evidence type="ECO:0000256" key="3">
    <source>
        <dbReference type="ARBA" id="ARBA00022801"/>
    </source>
</evidence>
<evidence type="ECO:0000313" key="5">
    <source>
        <dbReference type="EMBL" id="ASP28454.1"/>
    </source>
</evidence>
<dbReference type="SMART" id="SM00927">
    <property type="entry name" value="MutH"/>
    <property type="match status" value="1"/>
</dbReference>
<gene>
    <name evidence="5" type="ORF">SCORR_v1c06820</name>
</gene>
<dbReference type="GO" id="GO:0004519">
    <property type="term" value="F:endonuclease activity"/>
    <property type="evidence" value="ECO:0007669"/>
    <property type="project" value="UniProtKB-KW"/>
</dbReference>
<name>A0A222EQ96_9MOLU</name>
<protein>
    <recommendedName>
        <fullName evidence="4">DNA mismatch repair MutH/Type II restriction enzyme Sau3AI domain-containing protein</fullName>
    </recommendedName>
</protein>
<keyword evidence="3" id="KW-0378">Hydrolase</keyword>
<feature type="domain" description="DNA mismatch repair MutH/Type II restriction enzyme Sau3AI" evidence="4">
    <location>
        <begin position="52"/>
        <end position="154"/>
    </location>
</feature>
<dbReference type="Proteomes" id="UP000203229">
    <property type="component" value="Chromosome"/>
</dbReference>
<dbReference type="InterPro" id="IPR037057">
    <property type="entry name" value="DNA_rep_MutH/T2_RE_sf"/>
</dbReference>
<dbReference type="AlphaFoldDB" id="A0A222EQ96"/>
<dbReference type="SUPFAM" id="SSF52980">
    <property type="entry name" value="Restriction endonuclease-like"/>
    <property type="match status" value="2"/>
</dbReference>
<evidence type="ECO:0000256" key="2">
    <source>
        <dbReference type="ARBA" id="ARBA00022759"/>
    </source>
</evidence>
<dbReference type="REBASE" id="212492">
    <property type="entry name" value="ScoEC1ORF6810P"/>
</dbReference>
<proteinExistence type="predicted"/>
<dbReference type="GO" id="GO:0003677">
    <property type="term" value="F:DNA binding"/>
    <property type="evidence" value="ECO:0007669"/>
    <property type="project" value="InterPro"/>
</dbReference>
<sequence length="444" mass="52229">MSNYIKKDLEYIYKIGQEVIGKTFYEIFGDQCFKFNNKGGIGNIVQSLLYNVPINSRSESDFIEEGVELKVIPFKEIKSNILVPKERMVLNLINYEKVVKESSFETSSFLNKNKVIQVIIYLHEYEKKWYDFKIINSFMIDITKQKEIETIKKDWLTIINYIKDGKADQLSERLTQILGACTKGKNKESKVKQPFSNIKAMSRAFSFKSSFIKYKVNEIKKNSIKYFNEIFIDNLREKNYTINYESIIGNIKKLIGVDLIKFTQDSKIKNWRNLAIKKYISFTYPNLLKDCETCNIKIIVKKLKYNGTIQEEIGTNYMLDINEMVEEKFIDSTFYQEVVLKKFIIIGIDCNNIVSKVFSFKFDESNIKNALKVYNDTKNKIIVALNKENKEMLRINFVKKSDNLTLHIRPKAINAKDTYKNGKYKLENQPKQCFWINKEELIEV</sequence>
<organism evidence="5 6">
    <name type="scientific">Spiroplasma corruscae</name>
    <dbReference type="NCBI Taxonomy" id="216934"/>
    <lineage>
        <taxon>Bacteria</taxon>
        <taxon>Bacillati</taxon>
        <taxon>Mycoplasmatota</taxon>
        <taxon>Mollicutes</taxon>
        <taxon>Entomoplasmatales</taxon>
        <taxon>Spiroplasmataceae</taxon>
        <taxon>Spiroplasma</taxon>
    </lineage>
</organism>
<dbReference type="RefSeq" id="WP_157705386.1">
    <property type="nucleotide sequence ID" value="NZ_CP022535.1"/>
</dbReference>
<dbReference type="OrthoDB" id="3188707at2"/>
<accession>A0A222EQ96</accession>
<dbReference type="InterPro" id="IPR011337">
    <property type="entry name" value="DNA_rep_MutH/RE_typeII_Sau3AI"/>
</dbReference>
<dbReference type="Pfam" id="PF02976">
    <property type="entry name" value="MutH"/>
    <property type="match status" value="1"/>
</dbReference>
<reference evidence="5 6" key="1">
    <citation type="submission" date="2017-07" db="EMBL/GenBank/DDBJ databases">
        <title>Complete genome sequence of Spiroplasma corruscae EC-1 (DSM 19793).</title>
        <authorList>
            <person name="Tsai Y.-M."/>
            <person name="Lo W.-S."/>
            <person name="Kuo C.-H."/>
        </authorList>
    </citation>
    <scope>NUCLEOTIDE SEQUENCE [LARGE SCALE GENOMIC DNA]</scope>
    <source>
        <strain evidence="5 6">EC-1</strain>
    </source>
</reference>
<dbReference type="CDD" id="cd22356">
    <property type="entry name" value="Sau3AI_N-like"/>
    <property type="match status" value="1"/>
</dbReference>
<dbReference type="Gene3D" id="3.40.600.10">
    <property type="entry name" value="DNA mismatch repair MutH/Restriction endonuclease, type II"/>
    <property type="match status" value="2"/>
</dbReference>
<dbReference type="GO" id="GO:0016787">
    <property type="term" value="F:hydrolase activity"/>
    <property type="evidence" value="ECO:0007669"/>
    <property type="project" value="UniProtKB-KW"/>
</dbReference>
<keyword evidence="6" id="KW-1185">Reference proteome</keyword>
<keyword evidence="2" id="KW-0255">Endonuclease</keyword>
<evidence type="ECO:0000256" key="1">
    <source>
        <dbReference type="ARBA" id="ARBA00022722"/>
    </source>
</evidence>
<dbReference type="InterPro" id="IPR011335">
    <property type="entry name" value="Restrct_endonuc-II-like"/>
</dbReference>
<keyword evidence="1" id="KW-0540">Nuclease</keyword>
<dbReference type="EMBL" id="CP022535">
    <property type="protein sequence ID" value="ASP28454.1"/>
    <property type="molecule type" value="Genomic_DNA"/>
</dbReference>
<dbReference type="KEGG" id="scou:SCORR_v1c06820"/>